<dbReference type="AlphaFoldDB" id="A0A5B9QB41"/>
<dbReference type="RefSeq" id="WP_148072813.1">
    <property type="nucleotide sequence ID" value="NZ_CP042913.1"/>
</dbReference>
<dbReference type="Pfam" id="PF05016">
    <property type="entry name" value="ParE_toxin"/>
    <property type="match status" value="1"/>
</dbReference>
<keyword evidence="2" id="KW-1277">Toxin-antitoxin system</keyword>
<dbReference type="PANTHER" id="PTHR33755">
    <property type="entry name" value="TOXIN PARE1-RELATED"/>
    <property type="match status" value="1"/>
</dbReference>
<reference evidence="3 4" key="1">
    <citation type="submission" date="2019-08" db="EMBL/GenBank/DDBJ databases">
        <title>Deep-cultivation of Planctomycetes and their phenomic and genomic characterization uncovers novel biology.</title>
        <authorList>
            <person name="Wiegand S."/>
            <person name="Jogler M."/>
            <person name="Boedeker C."/>
            <person name="Pinto D."/>
            <person name="Vollmers J."/>
            <person name="Rivas-Marin E."/>
            <person name="Kohn T."/>
            <person name="Peeters S.H."/>
            <person name="Heuer A."/>
            <person name="Rast P."/>
            <person name="Oberbeckmann S."/>
            <person name="Bunk B."/>
            <person name="Jeske O."/>
            <person name="Meyerdierks A."/>
            <person name="Storesund J.E."/>
            <person name="Kallscheuer N."/>
            <person name="Luecker S."/>
            <person name="Lage O.M."/>
            <person name="Pohl T."/>
            <person name="Merkel B.J."/>
            <person name="Hornburger P."/>
            <person name="Mueller R.-W."/>
            <person name="Bruemmer F."/>
            <person name="Labrenz M."/>
            <person name="Spormann A.M."/>
            <person name="Op den Camp H."/>
            <person name="Overmann J."/>
            <person name="Amann R."/>
            <person name="Jetten M.S.M."/>
            <person name="Mascher T."/>
            <person name="Medema M.H."/>
            <person name="Devos D.P."/>
            <person name="Kaster A.-K."/>
            <person name="Ovreas L."/>
            <person name="Rohde M."/>
            <person name="Galperin M.Y."/>
            <person name="Jogler C."/>
        </authorList>
    </citation>
    <scope>NUCLEOTIDE SEQUENCE [LARGE SCALE GENOMIC DNA]</scope>
    <source>
        <strain evidence="3 4">Pr1d</strain>
    </source>
</reference>
<dbReference type="Gene3D" id="3.30.2310.20">
    <property type="entry name" value="RelE-like"/>
    <property type="match status" value="1"/>
</dbReference>
<organism evidence="3 4">
    <name type="scientific">Bythopirellula goksoeyrii</name>
    <dbReference type="NCBI Taxonomy" id="1400387"/>
    <lineage>
        <taxon>Bacteria</taxon>
        <taxon>Pseudomonadati</taxon>
        <taxon>Planctomycetota</taxon>
        <taxon>Planctomycetia</taxon>
        <taxon>Pirellulales</taxon>
        <taxon>Lacipirellulaceae</taxon>
        <taxon>Bythopirellula</taxon>
    </lineage>
</organism>
<evidence type="ECO:0000256" key="2">
    <source>
        <dbReference type="ARBA" id="ARBA00022649"/>
    </source>
</evidence>
<protein>
    <submittedName>
        <fullName evidence="3">Plasmid stabilization system protein</fullName>
    </submittedName>
</protein>
<sequence>MLHRIRLTDEARRQIETISDYIAIDSPTNAKRWLANLQVRIDTLKNLPESHAILYPAEIAGVDVRQTFYGVYRILYSIDKDIVHILTVRHGARKPIGPDELEEGGSK</sequence>
<dbReference type="InterPro" id="IPR035093">
    <property type="entry name" value="RelE/ParE_toxin_dom_sf"/>
</dbReference>
<dbReference type="InterPro" id="IPR051803">
    <property type="entry name" value="TA_system_RelE-like_toxin"/>
</dbReference>
<dbReference type="KEGG" id="bgok:Pr1d_13980"/>
<comment type="similarity">
    <text evidence="1">Belongs to the RelE toxin family.</text>
</comment>
<dbReference type="SUPFAM" id="SSF143011">
    <property type="entry name" value="RelE-like"/>
    <property type="match status" value="1"/>
</dbReference>
<dbReference type="OrthoDB" id="285131at2"/>
<dbReference type="Proteomes" id="UP000323917">
    <property type="component" value="Chromosome"/>
</dbReference>
<name>A0A5B9QB41_9BACT</name>
<evidence type="ECO:0000313" key="3">
    <source>
        <dbReference type="EMBL" id="QEG34126.1"/>
    </source>
</evidence>
<proteinExistence type="inferred from homology"/>
<accession>A0A5B9QB41</accession>
<evidence type="ECO:0000313" key="4">
    <source>
        <dbReference type="Proteomes" id="UP000323917"/>
    </source>
</evidence>
<keyword evidence="4" id="KW-1185">Reference proteome</keyword>
<dbReference type="InterPro" id="IPR007712">
    <property type="entry name" value="RelE/ParE_toxin"/>
</dbReference>
<evidence type="ECO:0000256" key="1">
    <source>
        <dbReference type="ARBA" id="ARBA00006226"/>
    </source>
</evidence>
<dbReference type="EMBL" id="CP042913">
    <property type="protein sequence ID" value="QEG34126.1"/>
    <property type="molecule type" value="Genomic_DNA"/>
</dbReference>
<gene>
    <name evidence="3" type="ORF">Pr1d_13980</name>
</gene>